<dbReference type="InterPro" id="IPR027417">
    <property type="entry name" value="P-loop_NTPase"/>
</dbReference>
<keyword evidence="4" id="KW-1185">Reference proteome</keyword>
<dbReference type="EMBL" id="MN734437">
    <property type="protein sequence ID" value="QJD54410.1"/>
    <property type="molecule type" value="Genomic_DNA"/>
</dbReference>
<dbReference type="PANTHER" id="PTHR47396">
    <property type="entry name" value="TYPE I RESTRICTION ENZYME ECOKI R PROTEIN"/>
    <property type="match status" value="1"/>
</dbReference>
<dbReference type="Proteomes" id="UP000502376">
    <property type="component" value="Segment"/>
</dbReference>
<dbReference type="InterPro" id="IPR001650">
    <property type="entry name" value="Helicase_C-like"/>
</dbReference>
<keyword evidence="3" id="KW-0378">Hydrolase</keyword>
<feature type="domain" description="Helicase ATP-binding" evidence="2">
    <location>
        <begin position="40"/>
        <end position="204"/>
    </location>
</feature>
<evidence type="ECO:0000313" key="3">
    <source>
        <dbReference type="EMBL" id="QJD54410.1"/>
    </source>
</evidence>
<proteinExistence type="predicted"/>
<dbReference type="SUPFAM" id="SSF52540">
    <property type="entry name" value="P-loop containing nucleoside triphosphate hydrolases"/>
    <property type="match status" value="1"/>
</dbReference>
<dbReference type="GO" id="GO:0005524">
    <property type="term" value="F:ATP binding"/>
    <property type="evidence" value="ECO:0007669"/>
    <property type="project" value="InterPro"/>
</dbReference>
<dbReference type="PANTHER" id="PTHR47396:SF1">
    <property type="entry name" value="ATP-DEPENDENT HELICASE IRC3-RELATED"/>
    <property type="match status" value="1"/>
</dbReference>
<dbReference type="PROSITE" id="PS51192">
    <property type="entry name" value="HELICASE_ATP_BIND_1"/>
    <property type="match status" value="1"/>
</dbReference>
<evidence type="ECO:0000256" key="1">
    <source>
        <dbReference type="SAM" id="MobiDB-lite"/>
    </source>
</evidence>
<keyword evidence="3" id="KW-0347">Helicase</keyword>
<protein>
    <submittedName>
        <fullName evidence="3">DNA helicase</fullName>
    </submittedName>
</protein>
<evidence type="ECO:0000313" key="4">
    <source>
        <dbReference type="Proteomes" id="UP000502376"/>
    </source>
</evidence>
<dbReference type="InterPro" id="IPR014001">
    <property type="entry name" value="Helicase_ATP-bd"/>
</dbReference>
<accession>A0A6M3T8A2</accession>
<dbReference type="Pfam" id="PF04851">
    <property type="entry name" value="ResIII"/>
    <property type="match status" value="1"/>
</dbReference>
<dbReference type="GO" id="GO:0003677">
    <property type="term" value="F:DNA binding"/>
    <property type="evidence" value="ECO:0007669"/>
    <property type="project" value="InterPro"/>
</dbReference>
<dbReference type="KEGG" id="vg:79585541"/>
<sequence>MAMVSEQSSLITRFDPRWYQVEAVEQTLDFFNHKGGWDYTTNAPMRANPLICLPTGTGKSLVIAMLAWRIMQMDPRARLIMATHVKELIEQNAAKLKWLWPNAPLGINSAGLGAREFAAPIVYGGIKSMVGQLGEDGKTRLGHRDIMFVDEAHLISPSGDTAYLNFIIELMAANPWLKVIGLSATPYRMGLGHLTNGKVFTDVSYDLCNIEGFARLLADGFLGHIFPRPTGVKLDVSGVGMSNGDFAGAALEAAVDDRDTNYEALKEMVKYGWNRRSWMIFAAGTAHAEHLAETLRVCFGVSAQAIHSKMPGGRKAADEVIKEFKRGNLRCIVNQNMLTTGFDHPPIDLIGMFRPTMSTGLWVQMLGRGTRPWLGGYVTVDEVTGEQAYWPGAKQGCLVLDYAGNTPRLGPINDPVVPRPKSEGPPGDAPIRTCPEDKRDINDKLGCGFYNHSSAKFCTSCGFIFPPGDGPELYSTAGTDALIADTLPETKIFNVDRVIYVKHVGKKSGRSTIRCAYYCEGINCFYEYVTVEPKINDDGSTKMDFATKKGRDWFRQRTGVEPPEDLTNDEIVANSHRLRTPARITVWTNKKPSPEIRNYEF</sequence>
<organism evidence="3 4">
    <name type="scientific">Sphingomonas phage Eidolon</name>
    <dbReference type="NCBI Taxonomy" id="2686311"/>
    <lineage>
        <taxon>Viruses</taxon>
        <taxon>Duplodnaviria</taxon>
        <taxon>Heunggongvirae</taxon>
        <taxon>Uroviricota</taxon>
        <taxon>Caudoviricetes</taxon>
        <taxon>Johnpaulvirinae</taxon>
        <taxon>Eidolonvirus</taxon>
        <taxon>Eidolonvirus eidolon</taxon>
    </lineage>
</organism>
<dbReference type="Gene3D" id="3.40.50.300">
    <property type="entry name" value="P-loop containing nucleotide triphosphate hydrolases"/>
    <property type="match status" value="2"/>
</dbReference>
<name>A0A6M3T8A2_9CAUD</name>
<dbReference type="InterPro" id="IPR006935">
    <property type="entry name" value="Helicase/UvrB_N"/>
</dbReference>
<dbReference type="GO" id="GO:0004386">
    <property type="term" value="F:helicase activity"/>
    <property type="evidence" value="ECO:0007669"/>
    <property type="project" value="UniProtKB-KW"/>
</dbReference>
<dbReference type="RefSeq" id="YP_010738176.1">
    <property type="nucleotide sequence ID" value="NC_073023.1"/>
</dbReference>
<dbReference type="GO" id="GO:0016787">
    <property type="term" value="F:hydrolase activity"/>
    <property type="evidence" value="ECO:0007669"/>
    <property type="project" value="InterPro"/>
</dbReference>
<keyword evidence="3" id="KW-0547">Nucleotide-binding</keyword>
<dbReference type="GeneID" id="79585541"/>
<reference evidence="3 4" key="1">
    <citation type="submission" date="2019-11" db="EMBL/GenBank/DDBJ databases">
        <authorList>
            <person name="Hylling O."/>
            <person name="Hansen L.H."/>
            <person name="Johansen A."/>
        </authorList>
    </citation>
    <scope>NUCLEOTIDE SEQUENCE [LARGE SCALE GENOMIC DNA]</scope>
</reference>
<dbReference type="SMART" id="SM00487">
    <property type="entry name" value="DEXDc"/>
    <property type="match status" value="1"/>
</dbReference>
<evidence type="ECO:0000259" key="2">
    <source>
        <dbReference type="PROSITE" id="PS51192"/>
    </source>
</evidence>
<keyword evidence="3" id="KW-0067">ATP-binding</keyword>
<dbReference type="Pfam" id="PF00271">
    <property type="entry name" value="Helicase_C"/>
    <property type="match status" value="1"/>
</dbReference>
<dbReference type="InterPro" id="IPR050742">
    <property type="entry name" value="Helicase_Restrict-Modif_Enz"/>
</dbReference>
<feature type="region of interest" description="Disordered" evidence="1">
    <location>
        <begin position="410"/>
        <end position="435"/>
    </location>
</feature>